<accession>A0ABD1K6A5</accession>
<organism evidence="1 2">
    <name type="scientific">Coilia grayii</name>
    <name type="common">Gray's grenadier anchovy</name>
    <dbReference type="NCBI Taxonomy" id="363190"/>
    <lineage>
        <taxon>Eukaryota</taxon>
        <taxon>Metazoa</taxon>
        <taxon>Chordata</taxon>
        <taxon>Craniata</taxon>
        <taxon>Vertebrata</taxon>
        <taxon>Euteleostomi</taxon>
        <taxon>Actinopterygii</taxon>
        <taxon>Neopterygii</taxon>
        <taxon>Teleostei</taxon>
        <taxon>Clupei</taxon>
        <taxon>Clupeiformes</taxon>
        <taxon>Clupeoidei</taxon>
        <taxon>Engraulidae</taxon>
        <taxon>Coilinae</taxon>
        <taxon>Coilia</taxon>
    </lineage>
</organism>
<evidence type="ECO:0000313" key="2">
    <source>
        <dbReference type="Proteomes" id="UP001591681"/>
    </source>
</evidence>
<dbReference type="EMBL" id="JBHFQA010000008">
    <property type="protein sequence ID" value="KAL2094658.1"/>
    <property type="molecule type" value="Genomic_DNA"/>
</dbReference>
<sequence>MADRRIFMEVIKVEDFLLNPPQGFVVNRHSGHTLVKFDPNSCCVFIDEFNMDNGKIIFQFSPGRKFVVDNLGDYTKMRKKITSQRIYLLASASDKLPSWGGELTETPEESEYFIVALNGSHPLVRWQIEQGLDQTISSVAGESYSVEIDLSQALHGWVERRKNVLPSVLKGKSWGICSFTLKYHSDALFDFPFWFGLSKRNFKINYRY</sequence>
<reference evidence="1 2" key="1">
    <citation type="submission" date="2024-09" db="EMBL/GenBank/DDBJ databases">
        <title>A chromosome-level genome assembly of Gray's grenadier anchovy, Coilia grayii.</title>
        <authorList>
            <person name="Fu Z."/>
        </authorList>
    </citation>
    <scope>NUCLEOTIDE SEQUENCE [LARGE SCALE GENOMIC DNA]</scope>
    <source>
        <strain evidence="1">G4</strain>
        <tissue evidence="1">Muscle</tissue>
    </source>
</reference>
<dbReference type="Proteomes" id="UP001591681">
    <property type="component" value="Unassembled WGS sequence"/>
</dbReference>
<evidence type="ECO:0000313" key="1">
    <source>
        <dbReference type="EMBL" id="KAL2094658.1"/>
    </source>
</evidence>
<name>A0ABD1K6A5_9TELE</name>
<proteinExistence type="predicted"/>
<gene>
    <name evidence="1" type="ORF">ACEWY4_009377</name>
</gene>
<comment type="caution">
    <text evidence="1">The sequence shown here is derived from an EMBL/GenBank/DDBJ whole genome shotgun (WGS) entry which is preliminary data.</text>
</comment>
<keyword evidence="2" id="KW-1185">Reference proteome</keyword>
<dbReference type="AlphaFoldDB" id="A0ABD1K6A5"/>
<protein>
    <submittedName>
        <fullName evidence="1">Uncharacterized protein</fullName>
    </submittedName>
</protein>